<sequence>MATSISRAAWEMLASQCQRLQDAILQSLSEGHQLILHSIQEHYDELQNKYKRHSEQLTENITLEKECNHMKNRLEDICKQLQDQSQLTELQKKYDDLTKEKDLLLGERQQEVDTLRAELKKINGDLNEERRKLEQRVYKLRAETEQRVIKLQADFDKLNNEYSGHKERLLAIQQHQSITEKELQTLKEDNEHLIELITILSENLEENLKDFKERERKLLPVQCKCVETNRRIQRTCAHDNRHRHSWTGLKIYKGTNTTDSVEVEEKCVSLINQSYISSVNVELKNYISKAESATLEKCSEEKMGKYRREMN</sequence>
<keyword evidence="1" id="KW-0175">Coiled coil</keyword>
<reference evidence="2" key="2">
    <citation type="submission" date="2020-05" db="UniProtKB">
        <authorList>
            <consortium name="EnsemblMetazoa"/>
        </authorList>
    </citation>
    <scope>IDENTIFICATION</scope>
    <source>
        <strain evidence="2">IAEA</strain>
    </source>
</reference>
<organism evidence="2 3">
    <name type="scientific">Glossina brevipalpis</name>
    <dbReference type="NCBI Taxonomy" id="37001"/>
    <lineage>
        <taxon>Eukaryota</taxon>
        <taxon>Metazoa</taxon>
        <taxon>Ecdysozoa</taxon>
        <taxon>Arthropoda</taxon>
        <taxon>Hexapoda</taxon>
        <taxon>Insecta</taxon>
        <taxon>Pterygota</taxon>
        <taxon>Neoptera</taxon>
        <taxon>Endopterygota</taxon>
        <taxon>Diptera</taxon>
        <taxon>Brachycera</taxon>
        <taxon>Muscomorpha</taxon>
        <taxon>Hippoboscoidea</taxon>
        <taxon>Glossinidae</taxon>
        <taxon>Glossina</taxon>
    </lineage>
</organism>
<protein>
    <submittedName>
        <fullName evidence="2">Uncharacterized protein</fullName>
    </submittedName>
</protein>
<dbReference type="STRING" id="37001.A0A1A9X0G0"/>
<dbReference type="Proteomes" id="UP000091820">
    <property type="component" value="Unassembled WGS sequence"/>
</dbReference>
<dbReference type="VEuPathDB" id="VectorBase:GBRI039635"/>
<proteinExistence type="predicted"/>
<dbReference type="AlphaFoldDB" id="A0A1A9X0G0"/>
<dbReference type="EnsemblMetazoa" id="GBRI039635-RA">
    <property type="protein sequence ID" value="GBRI039635-PA"/>
    <property type="gene ID" value="GBRI039635"/>
</dbReference>
<name>A0A1A9X0G0_9MUSC</name>
<accession>A0A1A9X0G0</accession>
<feature type="coiled-coil region" evidence="1">
    <location>
        <begin position="36"/>
        <end position="214"/>
    </location>
</feature>
<evidence type="ECO:0000313" key="3">
    <source>
        <dbReference type="Proteomes" id="UP000091820"/>
    </source>
</evidence>
<evidence type="ECO:0000313" key="2">
    <source>
        <dbReference type="EnsemblMetazoa" id="GBRI039635-PA"/>
    </source>
</evidence>
<keyword evidence="3" id="KW-1185">Reference proteome</keyword>
<evidence type="ECO:0000256" key="1">
    <source>
        <dbReference type="SAM" id="Coils"/>
    </source>
</evidence>
<reference evidence="3" key="1">
    <citation type="submission" date="2014-03" db="EMBL/GenBank/DDBJ databases">
        <authorList>
            <person name="Aksoy S."/>
            <person name="Warren W."/>
            <person name="Wilson R.K."/>
        </authorList>
    </citation>
    <scope>NUCLEOTIDE SEQUENCE [LARGE SCALE GENOMIC DNA]</scope>
    <source>
        <strain evidence="3">IAEA</strain>
    </source>
</reference>